<dbReference type="GO" id="GO:0005730">
    <property type="term" value="C:nucleolus"/>
    <property type="evidence" value="ECO:0007669"/>
    <property type="project" value="UniProtKB-SubCell"/>
</dbReference>
<accession>A0A0C9R1T9</accession>
<dbReference type="GO" id="GO:0000428">
    <property type="term" value="C:DNA-directed RNA polymerase complex"/>
    <property type="evidence" value="ECO:0007669"/>
    <property type="project" value="UniProtKB-KW"/>
</dbReference>
<proteinExistence type="inferred from homology"/>
<keyword evidence="5" id="KW-0539">Nucleus</keyword>
<evidence type="ECO:0000256" key="1">
    <source>
        <dbReference type="ARBA" id="ARBA00004604"/>
    </source>
</evidence>
<dbReference type="Pfam" id="PF06870">
    <property type="entry name" value="RNA_pol_I_A49"/>
    <property type="match status" value="1"/>
</dbReference>
<evidence type="ECO:0000256" key="6">
    <source>
        <dbReference type="SAM" id="Coils"/>
    </source>
</evidence>
<evidence type="ECO:0000256" key="3">
    <source>
        <dbReference type="ARBA" id="ARBA00022478"/>
    </source>
</evidence>
<dbReference type="InterPro" id="IPR009668">
    <property type="entry name" value="RNA_pol-assoc_fac_A49-like"/>
</dbReference>
<name>A0A0C9R1T9_9HYME</name>
<dbReference type="GO" id="GO:0006351">
    <property type="term" value="P:DNA-templated transcription"/>
    <property type="evidence" value="ECO:0007669"/>
    <property type="project" value="InterPro"/>
</dbReference>
<comment type="similarity">
    <text evidence="2">Belongs to the eukaryotic RPA49/POLR1E RNA polymerase subunit family.</text>
</comment>
<keyword evidence="3" id="KW-0240">DNA-directed RNA polymerase</keyword>
<dbReference type="PANTHER" id="PTHR14440">
    <property type="entry name" value="DNA-DIRECTED RNA POLYMERASE I SUBUNIT RPA49"/>
    <property type="match status" value="1"/>
</dbReference>
<dbReference type="GO" id="GO:0003677">
    <property type="term" value="F:DNA binding"/>
    <property type="evidence" value="ECO:0007669"/>
    <property type="project" value="InterPro"/>
</dbReference>
<comment type="subcellular location">
    <subcellularLocation>
        <location evidence="1">Nucleus</location>
        <location evidence="1">Nucleolus</location>
    </subcellularLocation>
</comment>
<evidence type="ECO:0000256" key="2">
    <source>
        <dbReference type="ARBA" id="ARBA00009430"/>
    </source>
</evidence>
<evidence type="ECO:0000256" key="5">
    <source>
        <dbReference type="ARBA" id="ARBA00023242"/>
    </source>
</evidence>
<organism evidence="7">
    <name type="scientific">Fopius arisanus</name>
    <dbReference type="NCBI Taxonomy" id="64838"/>
    <lineage>
        <taxon>Eukaryota</taxon>
        <taxon>Metazoa</taxon>
        <taxon>Ecdysozoa</taxon>
        <taxon>Arthropoda</taxon>
        <taxon>Hexapoda</taxon>
        <taxon>Insecta</taxon>
        <taxon>Pterygota</taxon>
        <taxon>Neoptera</taxon>
        <taxon>Endopterygota</taxon>
        <taxon>Hymenoptera</taxon>
        <taxon>Apocrita</taxon>
        <taxon>Ichneumonoidea</taxon>
        <taxon>Braconidae</taxon>
        <taxon>Opiinae</taxon>
        <taxon>Fopius</taxon>
    </lineage>
</organism>
<sequence>MKVDGIIEDVVIEPGKIQPIIVNFQNGQLKDTEARKMKSGIFHDEKKNKTVLAMSNGQVVYRGYRPDPTKELTYTMLAIHNRKTGKIRLIQAERWQVAPVLDREPERNDEIDGNRLMMLNRTFGSKKVKRRTEQYEKMKVNVEAVQQQLEDTVSKVEIDRDDLTPKIEDQSTADLPPCNRDATLVEDVYSLHDIIPKDLLKTLQSQIEYIETQERTSEFYLRTLRAIKASPQSEKKIAILEFIYSIVTWLSLPLKDAKKKTNEICPVSPEVSQYILETYSVNSTSGRLRPASVRDKALIHCIILSLMISGFKLDLEMFGSLITGRLGLKKLLELARIVGAMPTKNDKRLVMLRVPMPSAPTLVHRGKRKTM</sequence>
<dbReference type="EMBL" id="GBYB01001960">
    <property type="protein sequence ID" value="JAG71727.1"/>
    <property type="molecule type" value="Transcribed_RNA"/>
</dbReference>
<feature type="coiled-coil region" evidence="6">
    <location>
        <begin position="128"/>
        <end position="155"/>
    </location>
</feature>
<gene>
    <name evidence="7" type="primary">POLR1E</name>
    <name evidence="7" type="ORF">g.21589</name>
</gene>
<evidence type="ECO:0000313" key="7">
    <source>
        <dbReference type="EMBL" id="JAG71727.1"/>
    </source>
</evidence>
<keyword evidence="4" id="KW-0804">Transcription</keyword>
<evidence type="ECO:0000256" key="4">
    <source>
        <dbReference type="ARBA" id="ARBA00023163"/>
    </source>
</evidence>
<keyword evidence="6" id="KW-0175">Coiled coil</keyword>
<dbReference type="AlphaFoldDB" id="A0A0C9R1T9"/>
<protein>
    <submittedName>
        <fullName evidence="7">POLR1E protein</fullName>
    </submittedName>
</protein>
<reference evidence="7" key="1">
    <citation type="submission" date="2015-01" db="EMBL/GenBank/DDBJ databases">
        <title>Transcriptome Assembly of Fopius arisanus.</title>
        <authorList>
            <person name="Geib S."/>
        </authorList>
    </citation>
    <scope>NUCLEOTIDE SEQUENCE</scope>
</reference>